<evidence type="ECO:0000256" key="2">
    <source>
        <dbReference type="ARBA" id="ARBA00023125"/>
    </source>
</evidence>
<dbReference type="InterPro" id="IPR050679">
    <property type="entry name" value="Bact_HTH_transcr_reg"/>
</dbReference>
<proteinExistence type="predicted"/>
<name>A0A4Y4DXR2_CELCE</name>
<dbReference type="RefSeq" id="WP_141389028.1">
    <property type="nucleotide sequence ID" value="NZ_BJNZ01000007.1"/>
</dbReference>
<dbReference type="GO" id="GO:0003677">
    <property type="term" value="F:DNA binding"/>
    <property type="evidence" value="ECO:0007669"/>
    <property type="project" value="UniProtKB-KW"/>
</dbReference>
<dbReference type="Gene3D" id="3.40.1410.10">
    <property type="entry name" value="Chorismate lyase-like"/>
    <property type="match status" value="1"/>
</dbReference>
<keyword evidence="2" id="KW-0238">DNA-binding</keyword>
<dbReference type="InterPro" id="IPR000524">
    <property type="entry name" value="Tscrpt_reg_HTH_GntR"/>
</dbReference>
<dbReference type="EMBL" id="BJNZ01000007">
    <property type="protein sequence ID" value="GED09493.1"/>
    <property type="molecule type" value="Genomic_DNA"/>
</dbReference>
<dbReference type="GO" id="GO:0003700">
    <property type="term" value="F:DNA-binding transcription factor activity"/>
    <property type="evidence" value="ECO:0007669"/>
    <property type="project" value="InterPro"/>
</dbReference>
<dbReference type="SMART" id="SM00866">
    <property type="entry name" value="UTRA"/>
    <property type="match status" value="1"/>
</dbReference>
<reference evidence="5 6" key="1">
    <citation type="submission" date="2019-06" db="EMBL/GenBank/DDBJ databases">
        <title>Whole genome shotgun sequence of Cellulosimicrobium cellulans NBRC 15516.</title>
        <authorList>
            <person name="Hosoyama A."/>
            <person name="Uohara A."/>
            <person name="Ohji S."/>
            <person name="Ichikawa N."/>
        </authorList>
    </citation>
    <scope>NUCLEOTIDE SEQUENCE [LARGE SCALE GENOMIC DNA]</scope>
    <source>
        <strain evidence="5 6">NBRC 15516</strain>
    </source>
</reference>
<comment type="caution">
    <text evidence="5">The sequence shown here is derived from an EMBL/GenBank/DDBJ whole genome shotgun (WGS) entry which is preliminary data.</text>
</comment>
<gene>
    <name evidence="5" type="ORF">CCE02nite_14920</name>
</gene>
<dbReference type="SMART" id="SM00345">
    <property type="entry name" value="HTH_GNTR"/>
    <property type="match status" value="1"/>
</dbReference>
<dbReference type="GO" id="GO:0045892">
    <property type="term" value="P:negative regulation of DNA-templated transcription"/>
    <property type="evidence" value="ECO:0007669"/>
    <property type="project" value="TreeGrafter"/>
</dbReference>
<evidence type="ECO:0000256" key="3">
    <source>
        <dbReference type="ARBA" id="ARBA00023163"/>
    </source>
</evidence>
<evidence type="ECO:0000313" key="6">
    <source>
        <dbReference type="Proteomes" id="UP000316659"/>
    </source>
</evidence>
<dbReference type="Pfam" id="PF07702">
    <property type="entry name" value="UTRA"/>
    <property type="match status" value="1"/>
</dbReference>
<keyword evidence="3" id="KW-0804">Transcription</keyword>
<dbReference type="InterPro" id="IPR036390">
    <property type="entry name" value="WH_DNA-bd_sf"/>
</dbReference>
<dbReference type="AlphaFoldDB" id="A0A4Y4DXR2"/>
<dbReference type="PROSITE" id="PS50949">
    <property type="entry name" value="HTH_GNTR"/>
    <property type="match status" value="1"/>
</dbReference>
<evidence type="ECO:0000256" key="1">
    <source>
        <dbReference type="ARBA" id="ARBA00023015"/>
    </source>
</evidence>
<protein>
    <submittedName>
        <fullName evidence="5">Putative HTH-type transcriptional regulator</fullName>
    </submittedName>
</protein>
<dbReference type="SUPFAM" id="SSF64288">
    <property type="entry name" value="Chorismate lyase-like"/>
    <property type="match status" value="1"/>
</dbReference>
<dbReference type="Proteomes" id="UP000316659">
    <property type="component" value="Unassembled WGS sequence"/>
</dbReference>
<dbReference type="Gene3D" id="1.10.10.10">
    <property type="entry name" value="Winged helix-like DNA-binding domain superfamily/Winged helix DNA-binding domain"/>
    <property type="match status" value="1"/>
</dbReference>
<dbReference type="Pfam" id="PF00392">
    <property type="entry name" value="GntR"/>
    <property type="match status" value="1"/>
</dbReference>
<dbReference type="InterPro" id="IPR011663">
    <property type="entry name" value="UTRA"/>
</dbReference>
<keyword evidence="1" id="KW-0805">Transcription regulation</keyword>
<accession>A0A4Y4DXR2</accession>
<organism evidence="5 6">
    <name type="scientific">Cellulosimicrobium cellulans</name>
    <name type="common">Arthrobacter luteus</name>
    <dbReference type="NCBI Taxonomy" id="1710"/>
    <lineage>
        <taxon>Bacteria</taxon>
        <taxon>Bacillati</taxon>
        <taxon>Actinomycetota</taxon>
        <taxon>Actinomycetes</taxon>
        <taxon>Micrococcales</taxon>
        <taxon>Promicromonosporaceae</taxon>
        <taxon>Cellulosimicrobium</taxon>
    </lineage>
</organism>
<dbReference type="CDD" id="cd07377">
    <property type="entry name" value="WHTH_GntR"/>
    <property type="match status" value="1"/>
</dbReference>
<dbReference type="SUPFAM" id="SSF46785">
    <property type="entry name" value="Winged helix' DNA-binding domain"/>
    <property type="match status" value="1"/>
</dbReference>
<evidence type="ECO:0000259" key="4">
    <source>
        <dbReference type="PROSITE" id="PS50949"/>
    </source>
</evidence>
<feature type="domain" description="HTH gntR-type" evidence="4">
    <location>
        <begin position="2"/>
        <end position="70"/>
    </location>
</feature>
<dbReference type="InterPro" id="IPR028978">
    <property type="entry name" value="Chorismate_lyase_/UTRA_dom_sf"/>
</dbReference>
<dbReference type="PANTHER" id="PTHR44846">
    <property type="entry name" value="MANNOSYL-D-GLYCERATE TRANSPORT/METABOLISM SYSTEM REPRESSOR MNGR-RELATED"/>
    <property type="match status" value="1"/>
</dbReference>
<dbReference type="InterPro" id="IPR036388">
    <property type="entry name" value="WH-like_DNA-bd_sf"/>
</dbReference>
<evidence type="ECO:0000313" key="5">
    <source>
        <dbReference type="EMBL" id="GED09493.1"/>
    </source>
</evidence>
<dbReference type="PANTHER" id="PTHR44846:SF17">
    <property type="entry name" value="GNTR-FAMILY TRANSCRIPTIONAL REGULATOR"/>
    <property type="match status" value="1"/>
</dbReference>
<sequence length="255" mass="28135">MAHGYRELAGILREGIQRGDYPPGSTLPKQADLARDYAVNIKTVRNAVALLESEGLVTPVRRRGTVVRSRPPMRRLGVERYAKSNWKFGDRVAFIADRDANGQTWDRNDQTQTVERIAAPAHVAEALQLDPGSDVYARARVVRHEGHPTHTLTSYYRAEDVEGTPLVDPAPGPAGRGGGFAVLTLQGLEPDQITETLTARMPTPDESAQLKLPVGEPVMVLHRTTRSKEGRVVEYAEGVHAASRFAWTYTFTMPD</sequence>